<name>A0A4R3L5N8_9BACL</name>
<dbReference type="PROSITE" id="PS00595">
    <property type="entry name" value="AA_TRANSFER_CLASS_5"/>
    <property type="match status" value="1"/>
</dbReference>
<dbReference type="GO" id="GO:0051536">
    <property type="term" value="F:iron-sulfur cluster binding"/>
    <property type="evidence" value="ECO:0007669"/>
    <property type="project" value="UniProtKB-KW"/>
</dbReference>
<evidence type="ECO:0000256" key="6">
    <source>
        <dbReference type="ARBA" id="ARBA00023014"/>
    </source>
</evidence>
<dbReference type="OrthoDB" id="9808002at2"/>
<evidence type="ECO:0000313" key="9">
    <source>
        <dbReference type="EMBL" id="TCS94712.1"/>
    </source>
</evidence>
<comment type="cofactor">
    <cofactor evidence="1 7">
        <name>pyridoxal 5'-phosphate</name>
        <dbReference type="ChEBI" id="CHEBI:597326"/>
    </cofactor>
</comment>
<comment type="similarity">
    <text evidence="2">Belongs to the class-V pyridoxal-phosphate-dependent aminotransferase family. NifS/IscS subfamily.</text>
</comment>
<dbReference type="Gene3D" id="3.40.640.10">
    <property type="entry name" value="Type I PLP-dependent aspartate aminotransferase-like (Major domain)"/>
    <property type="match status" value="1"/>
</dbReference>
<dbReference type="InterPro" id="IPR020578">
    <property type="entry name" value="Aminotrans_V_PyrdxlP_BS"/>
</dbReference>
<dbReference type="PANTHER" id="PTHR11601">
    <property type="entry name" value="CYSTEINE DESULFURYLASE FAMILY MEMBER"/>
    <property type="match status" value="1"/>
</dbReference>
<dbReference type="SUPFAM" id="SSF53383">
    <property type="entry name" value="PLP-dependent transferases"/>
    <property type="match status" value="1"/>
</dbReference>
<feature type="domain" description="Aminotransferase class V" evidence="8">
    <location>
        <begin position="2"/>
        <end position="366"/>
    </location>
</feature>
<dbReference type="Proteomes" id="UP000294937">
    <property type="component" value="Unassembled WGS sequence"/>
</dbReference>
<sequence>MIYLDNSATTRVYPEVVDVMTNVMQKVFGNPSSLHGLGVQAERLVDQARKVVAQVLRSSPQEILFTSGGTESNNIAVKGIAEQYCQRGKHLVTTEIEHASIHEVFRHLENRGWKVTYLPVDSWGRVSPDDVEKALTDETVLVSVMHTNNETGTIQPIREIGKRLKKYPKVFFHVDAIQSFGKIDLIPSQSQIDLLSFSGHKLHGPKGVGGLYIRKNLLLTPLLHGGGQERGLRSGTQNVPGIAGFAKALIMTHEQRLDFLQRTQEWKELLLKKLNSSLSQLKVNGDLQRDGGASYLLNLSFPGLKSEVLVHALEQEQVYVSSKSACSSKVEVSSRVLKAMGLSDQESIGAIRISMGYDTTKEDIEKCAEALIRVIPRLQQVMRVHK</sequence>
<keyword evidence="4" id="KW-0663">Pyridoxal phosphate</keyword>
<keyword evidence="5" id="KW-0408">Iron</keyword>
<keyword evidence="10" id="KW-1185">Reference proteome</keyword>
<dbReference type="GO" id="GO:0046872">
    <property type="term" value="F:metal ion binding"/>
    <property type="evidence" value="ECO:0007669"/>
    <property type="project" value="UniProtKB-KW"/>
</dbReference>
<reference evidence="9 10" key="1">
    <citation type="submission" date="2019-03" db="EMBL/GenBank/DDBJ databases">
        <title>Genomic Encyclopedia of Type Strains, Phase IV (KMG-IV): sequencing the most valuable type-strain genomes for metagenomic binning, comparative biology and taxonomic classification.</title>
        <authorList>
            <person name="Goeker M."/>
        </authorList>
    </citation>
    <scope>NUCLEOTIDE SEQUENCE [LARGE SCALE GENOMIC DNA]</scope>
    <source>
        <strain evidence="9 10">DSM 45707</strain>
    </source>
</reference>
<protein>
    <submittedName>
        <fullName evidence="9">Cysteine desulfurase</fullName>
    </submittedName>
</protein>
<proteinExistence type="inferred from homology"/>
<keyword evidence="3" id="KW-0479">Metal-binding</keyword>
<dbReference type="GO" id="GO:0031071">
    <property type="term" value="F:cysteine desulfurase activity"/>
    <property type="evidence" value="ECO:0007669"/>
    <property type="project" value="UniProtKB-ARBA"/>
</dbReference>
<dbReference type="FunFam" id="3.40.640.10:FF:000084">
    <property type="entry name" value="IscS-like cysteine desulfurase"/>
    <property type="match status" value="1"/>
</dbReference>
<dbReference type="Gene3D" id="1.10.260.50">
    <property type="match status" value="1"/>
</dbReference>
<dbReference type="PIRSF" id="PIRSF005572">
    <property type="entry name" value="NifS"/>
    <property type="match status" value="1"/>
</dbReference>
<evidence type="ECO:0000259" key="8">
    <source>
        <dbReference type="Pfam" id="PF00266"/>
    </source>
</evidence>
<evidence type="ECO:0000256" key="2">
    <source>
        <dbReference type="ARBA" id="ARBA00006490"/>
    </source>
</evidence>
<dbReference type="RefSeq" id="WP_131924103.1">
    <property type="nucleotide sequence ID" value="NZ_SMAG01000003.1"/>
</dbReference>
<organism evidence="9 10">
    <name type="scientific">Hazenella coriacea</name>
    <dbReference type="NCBI Taxonomy" id="1179467"/>
    <lineage>
        <taxon>Bacteria</taxon>
        <taxon>Bacillati</taxon>
        <taxon>Bacillota</taxon>
        <taxon>Bacilli</taxon>
        <taxon>Bacillales</taxon>
        <taxon>Thermoactinomycetaceae</taxon>
        <taxon>Hazenella</taxon>
    </lineage>
</organism>
<dbReference type="Pfam" id="PF00266">
    <property type="entry name" value="Aminotran_5"/>
    <property type="match status" value="1"/>
</dbReference>
<gene>
    <name evidence="9" type="ORF">EDD58_103129</name>
</gene>
<dbReference type="PANTHER" id="PTHR11601:SF50">
    <property type="entry name" value="CYSTEINE DESULFURASE ISCS 2-RELATED"/>
    <property type="match status" value="1"/>
</dbReference>
<evidence type="ECO:0000256" key="4">
    <source>
        <dbReference type="ARBA" id="ARBA00022898"/>
    </source>
</evidence>
<keyword evidence="6" id="KW-0411">Iron-sulfur</keyword>
<evidence type="ECO:0000256" key="5">
    <source>
        <dbReference type="ARBA" id="ARBA00023004"/>
    </source>
</evidence>
<dbReference type="InterPro" id="IPR016454">
    <property type="entry name" value="Cysteine_dSase"/>
</dbReference>
<evidence type="ECO:0000256" key="1">
    <source>
        <dbReference type="ARBA" id="ARBA00001933"/>
    </source>
</evidence>
<dbReference type="AlphaFoldDB" id="A0A4R3L5N8"/>
<comment type="caution">
    <text evidence="9">The sequence shown here is derived from an EMBL/GenBank/DDBJ whole genome shotgun (WGS) entry which is preliminary data.</text>
</comment>
<evidence type="ECO:0000256" key="3">
    <source>
        <dbReference type="ARBA" id="ARBA00022723"/>
    </source>
</evidence>
<dbReference type="InterPro" id="IPR015422">
    <property type="entry name" value="PyrdxlP-dep_Trfase_small"/>
</dbReference>
<evidence type="ECO:0000313" key="10">
    <source>
        <dbReference type="Proteomes" id="UP000294937"/>
    </source>
</evidence>
<dbReference type="InterPro" id="IPR015421">
    <property type="entry name" value="PyrdxlP-dep_Trfase_major"/>
</dbReference>
<evidence type="ECO:0000256" key="7">
    <source>
        <dbReference type="RuleBase" id="RU004504"/>
    </source>
</evidence>
<accession>A0A4R3L5N8</accession>
<dbReference type="Gene3D" id="3.90.1150.10">
    <property type="entry name" value="Aspartate Aminotransferase, domain 1"/>
    <property type="match status" value="1"/>
</dbReference>
<dbReference type="InterPro" id="IPR000192">
    <property type="entry name" value="Aminotrans_V_dom"/>
</dbReference>
<dbReference type="InterPro" id="IPR015424">
    <property type="entry name" value="PyrdxlP-dep_Trfase"/>
</dbReference>
<dbReference type="EMBL" id="SMAG01000003">
    <property type="protein sequence ID" value="TCS94712.1"/>
    <property type="molecule type" value="Genomic_DNA"/>
</dbReference>
<dbReference type="NCBIfam" id="NF002806">
    <property type="entry name" value="PRK02948.1"/>
    <property type="match status" value="1"/>
</dbReference>